<dbReference type="SFLD" id="SFLDS00003">
    <property type="entry name" value="Haloacid_Dehalogenase"/>
    <property type="match status" value="1"/>
</dbReference>
<dbReference type="InterPro" id="IPR023214">
    <property type="entry name" value="HAD_sf"/>
</dbReference>
<comment type="caution">
    <text evidence="15">The sequence shown here is derived from an EMBL/GenBank/DDBJ whole genome shotgun (WGS) entry which is preliminary data.</text>
</comment>
<dbReference type="Pfam" id="PF03767">
    <property type="entry name" value="Acid_phosphat_B"/>
    <property type="match status" value="1"/>
</dbReference>
<gene>
    <name evidence="15" type="primary">aphA</name>
    <name evidence="15" type="ORF">HMPREF0476_0097</name>
</gene>
<evidence type="ECO:0000256" key="4">
    <source>
        <dbReference type="ARBA" id="ARBA00011881"/>
    </source>
</evidence>
<dbReference type="InterPro" id="IPR005519">
    <property type="entry name" value="Acid_phosphat_B-like"/>
</dbReference>
<feature type="binding site" evidence="14">
    <location>
        <position position="85"/>
    </location>
    <ligand>
        <name>Mg(2+)</name>
        <dbReference type="ChEBI" id="CHEBI:18420"/>
    </ligand>
</feature>
<dbReference type="GO" id="GO:0046872">
    <property type="term" value="F:metal ion binding"/>
    <property type="evidence" value="ECO:0007669"/>
    <property type="project" value="UniProtKB-KW"/>
</dbReference>
<evidence type="ECO:0000256" key="9">
    <source>
        <dbReference type="ARBA" id="ARBA00022764"/>
    </source>
</evidence>
<feature type="binding site" evidence="14">
    <location>
        <position position="213"/>
    </location>
    <ligand>
        <name>Mg(2+)</name>
        <dbReference type="ChEBI" id="CHEBI:18420"/>
    </ligand>
</feature>
<evidence type="ECO:0000256" key="11">
    <source>
        <dbReference type="ARBA" id="ARBA00022842"/>
    </source>
</evidence>
<reference evidence="15 16" key="1">
    <citation type="submission" date="2011-04" db="EMBL/GenBank/DDBJ databases">
        <authorList>
            <person name="Muzny D."/>
            <person name="Qin X."/>
            <person name="Deng J."/>
            <person name="Jiang H."/>
            <person name="Liu Y."/>
            <person name="Qu J."/>
            <person name="Song X.-Z."/>
            <person name="Zhang L."/>
            <person name="Thornton R."/>
            <person name="Coyle M."/>
            <person name="Francisco L."/>
            <person name="Jackson L."/>
            <person name="Javaid M."/>
            <person name="Korchina V."/>
            <person name="Kovar C."/>
            <person name="Mata R."/>
            <person name="Mathew T."/>
            <person name="Ngo R."/>
            <person name="Nguyen L."/>
            <person name="Nguyen N."/>
            <person name="Okwuonu G."/>
            <person name="Ongeri F."/>
            <person name="Pham C."/>
            <person name="Simmons D."/>
            <person name="Wilczek-Boney K."/>
            <person name="Hale W."/>
            <person name="Jakkamsetti A."/>
            <person name="Pham P."/>
            <person name="Ruth R."/>
            <person name="San Lucas F."/>
            <person name="Warren J."/>
            <person name="Zhang J."/>
            <person name="Zhao Z."/>
            <person name="Zhou C."/>
            <person name="Zhu D."/>
            <person name="Lee S."/>
            <person name="Bess C."/>
            <person name="Blankenburg K."/>
            <person name="Forbes L."/>
            <person name="Fu Q."/>
            <person name="Gubbala S."/>
            <person name="Hirani K."/>
            <person name="Jayaseelan J.C."/>
            <person name="Lara F."/>
            <person name="Munidasa M."/>
            <person name="Palculict T."/>
            <person name="Patil S."/>
            <person name="Pu L.-L."/>
            <person name="Saada N."/>
            <person name="Tang L."/>
            <person name="Weissenberger G."/>
            <person name="Zhu Y."/>
            <person name="Hemphill L."/>
            <person name="Shang Y."/>
            <person name="Youmans B."/>
            <person name="Ayvaz T."/>
            <person name="Ross M."/>
            <person name="Santibanez J."/>
            <person name="Aqrawi P."/>
            <person name="Gross S."/>
            <person name="Joshi V."/>
            <person name="Fowler G."/>
            <person name="Nazareth L."/>
            <person name="Reid J."/>
            <person name="Worley K."/>
            <person name="Petrosino J."/>
            <person name="Highlander S."/>
            <person name="Gibbs R."/>
        </authorList>
    </citation>
    <scope>NUCLEOTIDE SEQUENCE [LARGE SCALE GENOMIC DNA]</scope>
    <source>
        <strain evidence="15 16">ATCC 23330</strain>
    </source>
</reference>
<dbReference type="EC" id="3.1.3.2" evidence="5"/>
<evidence type="ECO:0000256" key="10">
    <source>
        <dbReference type="ARBA" id="ARBA00022801"/>
    </source>
</evidence>
<dbReference type="PIRSF" id="PIRSF017818">
    <property type="entry name" value="Acid_Ptase_B"/>
    <property type="match status" value="1"/>
</dbReference>
<evidence type="ECO:0000256" key="8">
    <source>
        <dbReference type="ARBA" id="ARBA00022729"/>
    </source>
</evidence>
<evidence type="ECO:0000256" key="5">
    <source>
        <dbReference type="ARBA" id="ARBA00012646"/>
    </source>
</evidence>
<feature type="binding site" evidence="14">
    <location>
        <position position="83"/>
    </location>
    <ligand>
        <name>Mg(2+)</name>
        <dbReference type="ChEBI" id="CHEBI:18420"/>
    </ligand>
</feature>
<dbReference type="InterPro" id="IPR036412">
    <property type="entry name" value="HAD-like_sf"/>
</dbReference>
<keyword evidence="8" id="KW-0732">Signal</keyword>
<comment type="subunit">
    <text evidence="4">Homotetramer.</text>
</comment>
<evidence type="ECO:0000256" key="2">
    <source>
        <dbReference type="ARBA" id="ARBA00004418"/>
    </source>
</evidence>
<dbReference type="GO" id="GO:0030288">
    <property type="term" value="C:outer membrane-bounded periplasmic space"/>
    <property type="evidence" value="ECO:0007669"/>
    <property type="project" value="InterPro"/>
</dbReference>
<dbReference type="eggNOG" id="COG3700">
    <property type="taxonomic scope" value="Bacteria"/>
</dbReference>
<dbReference type="InterPro" id="IPR010025">
    <property type="entry name" value="HAD-SF_ppase_IIIB_AphA"/>
</dbReference>
<evidence type="ECO:0000313" key="16">
    <source>
        <dbReference type="Proteomes" id="UP000004207"/>
    </source>
</evidence>
<keyword evidence="10 15" id="KW-0378">Hydrolase</keyword>
<feature type="active site" description="Proton donor" evidence="12">
    <location>
        <position position="85"/>
    </location>
</feature>
<dbReference type="Proteomes" id="UP000004207">
    <property type="component" value="Unassembled WGS sequence"/>
</dbReference>
<evidence type="ECO:0000313" key="15">
    <source>
        <dbReference type="EMBL" id="EGK12098.1"/>
    </source>
</evidence>
<keyword evidence="11 14" id="KW-0460">Magnesium</keyword>
<keyword evidence="9" id="KW-0574">Periplasm</keyword>
<keyword evidence="7 14" id="KW-0479">Metal-binding</keyword>
<dbReference type="SUPFAM" id="SSF56784">
    <property type="entry name" value="HAD-like"/>
    <property type="match status" value="1"/>
</dbReference>
<dbReference type="NCBIfam" id="TIGR01672">
    <property type="entry name" value="AphA"/>
    <property type="match status" value="1"/>
</dbReference>
<accession>F5S4G4</accession>
<protein>
    <recommendedName>
        <fullName evidence="6">Class B acid phosphatase</fullName>
        <ecNumber evidence="5">3.1.3.2</ecNumber>
    </recommendedName>
</protein>
<proteinExistence type="inferred from homology"/>
<evidence type="ECO:0000256" key="12">
    <source>
        <dbReference type="PIRSR" id="PIRSR017818-1"/>
    </source>
</evidence>
<name>F5S4G4_KINKI</name>
<dbReference type="SFLD" id="SFLDG01127">
    <property type="entry name" value="C1.3:_Acid_Phosphatase_Like"/>
    <property type="match status" value="1"/>
</dbReference>
<dbReference type="STRING" id="504.KKKWG1_0548"/>
<comment type="catalytic activity">
    <reaction evidence="1">
        <text>a phosphate monoester + H2O = an alcohol + phosphate</text>
        <dbReference type="Rhea" id="RHEA:15017"/>
        <dbReference type="ChEBI" id="CHEBI:15377"/>
        <dbReference type="ChEBI" id="CHEBI:30879"/>
        <dbReference type="ChEBI" id="CHEBI:43474"/>
        <dbReference type="ChEBI" id="CHEBI:67140"/>
        <dbReference type="EC" id="3.1.3.2"/>
    </reaction>
</comment>
<feature type="binding site" evidence="13">
    <location>
        <begin position="151"/>
        <end position="152"/>
    </location>
    <ligand>
        <name>substrate</name>
    </ligand>
</feature>
<feature type="active site" description="Nucleophile" evidence="12">
    <location>
        <position position="83"/>
    </location>
</feature>
<comment type="similarity">
    <text evidence="3">Belongs to the class B bacterial acid phosphatase family.</text>
</comment>
<feature type="binding site" evidence="13">
    <location>
        <position position="198"/>
    </location>
    <ligand>
        <name>substrate</name>
    </ligand>
</feature>
<dbReference type="GO" id="GO:0003993">
    <property type="term" value="F:acid phosphatase activity"/>
    <property type="evidence" value="ECO:0007669"/>
    <property type="project" value="UniProtKB-EC"/>
</dbReference>
<evidence type="ECO:0000256" key="14">
    <source>
        <dbReference type="PIRSR" id="PIRSR017818-3"/>
    </source>
</evidence>
<dbReference type="HOGENOM" id="CLU_081496_0_0_4"/>
<dbReference type="EMBL" id="AFHS01000004">
    <property type="protein sequence ID" value="EGK12098.1"/>
    <property type="molecule type" value="Genomic_DNA"/>
</dbReference>
<comment type="subcellular location">
    <subcellularLocation>
        <location evidence="2">Periplasm</location>
    </subcellularLocation>
</comment>
<evidence type="ECO:0000256" key="7">
    <source>
        <dbReference type="ARBA" id="ARBA00022723"/>
    </source>
</evidence>
<organism evidence="15 16">
    <name type="scientific">Kingella kingae ATCC 23330</name>
    <dbReference type="NCBI Taxonomy" id="887327"/>
    <lineage>
        <taxon>Bacteria</taxon>
        <taxon>Pseudomonadati</taxon>
        <taxon>Pseudomonadota</taxon>
        <taxon>Betaproteobacteria</taxon>
        <taxon>Neisseriales</taxon>
        <taxon>Neisseriaceae</taxon>
        <taxon>Kingella</taxon>
    </lineage>
</organism>
<dbReference type="AlphaFoldDB" id="F5S4G4"/>
<evidence type="ECO:0000256" key="13">
    <source>
        <dbReference type="PIRSR" id="PIRSR017818-2"/>
    </source>
</evidence>
<dbReference type="Gene3D" id="3.40.50.1000">
    <property type="entry name" value="HAD superfamily/HAD-like"/>
    <property type="match status" value="1"/>
</dbReference>
<evidence type="ECO:0000256" key="3">
    <source>
        <dbReference type="ARBA" id="ARBA00007752"/>
    </source>
</evidence>
<evidence type="ECO:0000256" key="6">
    <source>
        <dbReference type="ARBA" id="ARBA00022113"/>
    </source>
</evidence>
<evidence type="ECO:0000256" key="1">
    <source>
        <dbReference type="ARBA" id="ARBA00000032"/>
    </source>
</evidence>
<comment type="cofactor">
    <cofactor evidence="14">
        <name>Mg(2+)</name>
        <dbReference type="ChEBI" id="CHEBI:18420"/>
    </cofactor>
    <text evidence="14">Binds 1 Mg(2+) ion per subunit.</text>
</comment>
<keyword evidence="16" id="KW-1185">Reference proteome</keyword>
<sequence>MRKFAFIDEYNQEKIMKLAAKIIAATVLAAVSMGVQAKGPKVDYTHPGITAIDMKNANQVKWVTVEQIRESLKNKPPMTVSFDIDDTVLVSSQCFYYGKNTFSPNDYSYLKNQAFWNYVADGCDRSSIPKESAAALIKMHQERGDQVVFITGRTGHTNNDPTRLDVLATLLERAFNVKNMQPVNYTKDTPVAPYQYDKTYYIVKHKSQIHYGDSNDDVLAAREAGIRGIRVIRPQVSTNRPLPINGGYGEEVLVDSSY</sequence>